<dbReference type="Proteomes" id="UP001190700">
    <property type="component" value="Unassembled WGS sequence"/>
</dbReference>
<feature type="region of interest" description="Disordered" evidence="1">
    <location>
        <begin position="147"/>
        <end position="180"/>
    </location>
</feature>
<reference evidence="2 3" key="1">
    <citation type="journal article" date="2015" name="Genome Biol. Evol.">
        <title>Comparative Genomics of a Bacterivorous Green Alga Reveals Evolutionary Causalities and Consequences of Phago-Mixotrophic Mode of Nutrition.</title>
        <authorList>
            <person name="Burns J.A."/>
            <person name="Paasch A."/>
            <person name="Narechania A."/>
            <person name="Kim E."/>
        </authorList>
    </citation>
    <scope>NUCLEOTIDE SEQUENCE [LARGE SCALE GENOMIC DNA]</scope>
    <source>
        <strain evidence="2 3">PLY_AMNH</strain>
    </source>
</reference>
<evidence type="ECO:0000313" key="3">
    <source>
        <dbReference type="Proteomes" id="UP001190700"/>
    </source>
</evidence>
<name>A0AAE0GHC5_9CHLO</name>
<proteinExistence type="predicted"/>
<feature type="region of interest" description="Disordered" evidence="1">
    <location>
        <begin position="87"/>
        <end position="126"/>
    </location>
</feature>
<feature type="compositionally biased region" description="Polar residues" evidence="1">
    <location>
        <begin position="100"/>
        <end position="121"/>
    </location>
</feature>
<organism evidence="2 3">
    <name type="scientific">Cymbomonas tetramitiformis</name>
    <dbReference type="NCBI Taxonomy" id="36881"/>
    <lineage>
        <taxon>Eukaryota</taxon>
        <taxon>Viridiplantae</taxon>
        <taxon>Chlorophyta</taxon>
        <taxon>Pyramimonadophyceae</taxon>
        <taxon>Pyramimonadales</taxon>
        <taxon>Pyramimonadaceae</taxon>
        <taxon>Cymbomonas</taxon>
    </lineage>
</organism>
<evidence type="ECO:0000256" key="1">
    <source>
        <dbReference type="SAM" id="MobiDB-lite"/>
    </source>
</evidence>
<gene>
    <name evidence="2" type="ORF">CYMTET_13979</name>
</gene>
<dbReference type="AlphaFoldDB" id="A0AAE0GHC5"/>
<sequence>MSSAVWIEYSTVSPSPLLCNFRGYERRVGGLRPLPSVKEYRDICPWRVFRFTLMSQILLSASIDEADGNCSDATQVVVENDGVEPARTSKLQDGVEVSQGLETKSANTTSNLHTGTKAQENSAKRRRVEDVLVNVVPSEAAMAARTTAAHRREEQDETSIAEAWRASKGAEVGTSQDLRNEDEQAGQILRATIAVLGLLHESGWRLPDETPDGGELRACERQVEGCSSRDKTATGATVPVLLGGVVGVQTGGQNCSDAATTSHAVEQCGRSRVGQGVAQVEATSQRIASFIELSAEDVENGLVDVKAHPGIAYYR</sequence>
<comment type="caution">
    <text evidence="2">The sequence shown here is derived from an EMBL/GenBank/DDBJ whole genome shotgun (WGS) entry which is preliminary data.</text>
</comment>
<protein>
    <submittedName>
        <fullName evidence="2">Uncharacterized protein</fullName>
    </submittedName>
</protein>
<dbReference type="EMBL" id="LGRX02005638">
    <property type="protein sequence ID" value="KAK3278053.1"/>
    <property type="molecule type" value="Genomic_DNA"/>
</dbReference>
<keyword evidence="3" id="KW-1185">Reference proteome</keyword>
<accession>A0AAE0GHC5</accession>
<evidence type="ECO:0000313" key="2">
    <source>
        <dbReference type="EMBL" id="KAK3278053.1"/>
    </source>
</evidence>